<keyword evidence="6" id="KW-1185">Reference proteome</keyword>
<organism evidence="5 6">
    <name type="scientific">Pleurostoma richardsiae</name>
    <dbReference type="NCBI Taxonomy" id="41990"/>
    <lineage>
        <taxon>Eukaryota</taxon>
        <taxon>Fungi</taxon>
        <taxon>Dikarya</taxon>
        <taxon>Ascomycota</taxon>
        <taxon>Pezizomycotina</taxon>
        <taxon>Sordariomycetes</taxon>
        <taxon>Sordariomycetidae</taxon>
        <taxon>Calosphaeriales</taxon>
        <taxon>Pleurostomataceae</taxon>
        <taxon>Pleurostoma</taxon>
    </lineage>
</organism>
<name>A0AA38RDR9_9PEZI</name>
<evidence type="ECO:0000256" key="3">
    <source>
        <dbReference type="ARBA" id="ARBA00023002"/>
    </source>
</evidence>
<sequence length="265" mass="27984">MAMTQLLAHKVVAITGCSTGIGRATALECARHGARLVLHHIGDRQSKQDMRALRDEIESLNSGLAVKAQTADFAVDIRDPEAGQGIVDTAVSAFGELNAVVHNAGICQFIDFDAVTPQQRDSHMSINYGGPFAITQAVVQQMKRQGLGGSIVTIASITATMGSSQLTHYSPTKAALLGMTVSCAVALGKYGIRFNAVSPGTIETAMNKEDLSGPKRAEMEGRVPLGRLGRPEDIAKPVVFFASDLAQYVSGQNLIVDGAASVNYQ</sequence>
<dbReference type="PANTHER" id="PTHR42760:SF83">
    <property type="entry name" value="(3R)-3-HYDROXYACYL-COA DEHYDROGENASE"/>
    <property type="match status" value="1"/>
</dbReference>
<evidence type="ECO:0000313" key="5">
    <source>
        <dbReference type="EMBL" id="KAJ9143792.1"/>
    </source>
</evidence>
<reference evidence="5" key="1">
    <citation type="submission" date="2022-07" db="EMBL/GenBank/DDBJ databases">
        <title>Fungi with potential for degradation of polypropylene.</title>
        <authorList>
            <person name="Gostincar C."/>
        </authorList>
    </citation>
    <scope>NUCLEOTIDE SEQUENCE</scope>
    <source>
        <strain evidence="5">EXF-13308</strain>
    </source>
</reference>
<dbReference type="EMBL" id="JANBVO010000018">
    <property type="protein sequence ID" value="KAJ9143792.1"/>
    <property type="molecule type" value="Genomic_DNA"/>
</dbReference>
<dbReference type="GO" id="GO:0016616">
    <property type="term" value="F:oxidoreductase activity, acting on the CH-OH group of donors, NAD or NADP as acceptor"/>
    <property type="evidence" value="ECO:0007669"/>
    <property type="project" value="TreeGrafter"/>
</dbReference>
<comment type="caution">
    <text evidence="5">The sequence shown here is derived from an EMBL/GenBank/DDBJ whole genome shotgun (WGS) entry which is preliminary data.</text>
</comment>
<accession>A0AA38RDR9</accession>
<dbReference type="CDD" id="cd05233">
    <property type="entry name" value="SDR_c"/>
    <property type="match status" value="1"/>
</dbReference>
<evidence type="ECO:0000313" key="6">
    <source>
        <dbReference type="Proteomes" id="UP001174694"/>
    </source>
</evidence>
<dbReference type="InterPro" id="IPR036291">
    <property type="entry name" value="NAD(P)-bd_dom_sf"/>
</dbReference>
<keyword evidence="4" id="KW-0684">Rhamnose metabolism</keyword>
<dbReference type="SUPFAM" id="SSF51735">
    <property type="entry name" value="NAD(P)-binding Rossmann-fold domains"/>
    <property type="match status" value="1"/>
</dbReference>
<dbReference type="GO" id="GO:0006633">
    <property type="term" value="P:fatty acid biosynthetic process"/>
    <property type="evidence" value="ECO:0007669"/>
    <property type="project" value="TreeGrafter"/>
</dbReference>
<dbReference type="Gene3D" id="3.40.50.720">
    <property type="entry name" value="NAD(P)-binding Rossmann-like Domain"/>
    <property type="match status" value="1"/>
</dbReference>
<dbReference type="GO" id="GO:0048038">
    <property type="term" value="F:quinone binding"/>
    <property type="evidence" value="ECO:0007669"/>
    <property type="project" value="TreeGrafter"/>
</dbReference>
<proteinExistence type="inferred from homology"/>
<comment type="similarity">
    <text evidence="1">Belongs to the short-chain dehydrogenases/reductases (SDR) family.</text>
</comment>
<dbReference type="AlphaFoldDB" id="A0AA38RDR9"/>
<gene>
    <name evidence="5" type="ORF">NKR23_g6395</name>
</gene>
<evidence type="ECO:0000256" key="4">
    <source>
        <dbReference type="ARBA" id="ARBA00023308"/>
    </source>
</evidence>
<dbReference type="InterPro" id="IPR002347">
    <property type="entry name" value="SDR_fam"/>
</dbReference>
<evidence type="ECO:0000256" key="1">
    <source>
        <dbReference type="ARBA" id="ARBA00006484"/>
    </source>
</evidence>
<keyword evidence="2" id="KW-0521">NADP</keyword>
<protein>
    <submittedName>
        <fullName evidence="5">Short-chain dehydrogenase</fullName>
    </submittedName>
</protein>
<dbReference type="PRINTS" id="PR00080">
    <property type="entry name" value="SDRFAMILY"/>
</dbReference>
<dbReference type="FunFam" id="3.40.50.720:FF:000417">
    <property type="entry name" value="Glucose 1-dehydrogenase, putative"/>
    <property type="match status" value="1"/>
</dbReference>
<dbReference type="Pfam" id="PF13561">
    <property type="entry name" value="adh_short_C2"/>
    <property type="match status" value="1"/>
</dbReference>
<keyword evidence="3" id="KW-0560">Oxidoreductase</keyword>
<dbReference type="PRINTS" id="PR00081">
    <property type="entry name" value="GDHRDH"/>
</dbReference>
<dbReference type="Proteomes" id="UP001174694">
    <property type="component" value="Unassembled WGS sequence"/>
</dbReference>
<dbReference type="GO" id="GO:0019301">
    <property type="term" value="P:rhamnose catabolic process"/>
    <property type="evidence" value="ECO:0007669"/>
    <property type="project" value="UniProtKB-ARBA"/>
</dbReference>
<evidence type="ECO:0000256" key="2">
    <source>
        <dbReference type="ARBA" id="ARBA00022857"/>
    </source>
</evidence>
<dbReference type="PANTHER" id="PTHR42760">
    <property type="entry name" value="SHORT-CHAIN DEHYDROGENASES/REDUCTASES FAMILY MEMBER"/>
    <property type="match status" value="1"/>
</dbReference>